<evidence type="ECO:0008006" key="3">
    <source>
        <dbReference type="Google" id="ProtNLM"/>
    </source>
</evidence>
<comment type="caution">
    <text evidence="1">The sequence shown here is derived from an EMBL/GenBank/DDBJ whole genome shotgun (WGS) entry which is preliminary data.</text>
</comment>
<dbReference type="GO" id="GO:0004672">
    <property type="term" value="F:protein kinase activity"/>
    <property type="evidence" value="ECO:0007669"/>
    <property type="project" value="InterPro"/>
</dbReference>
<dbReference type="SUPFAM" id="SSF56112">
    <property type="entry name" value="Protein kinase-like (PK-like)"/>
    <property type="match status" value="1"/>
</dbReference>
<dbReference type="Pfam" id="PF06293">
    <property type="entry name" value="Kdo"/>
    <property type="match status" value="1"/>
</dbReference>
<protein>
    <recommendedName>
        <fullName evidence="3">Protein kinase domain-containing protein</fullName>
    </recommendedName>
</protein>
<accession>A0A2S9SKT8</accession>
<evidence type="ECO:0000313" key="2">
    <source>
        <dbReference type="Proteomes" id="UP000239065"/>
    </source>
</evidence>
<proteinExistence type="predicted"/>
<reference evidence="1 2" key="1">
    <citation type="submission" date="2017-09" db="EMBL/GenBank/DDBJ databases">
        <title>Reassesment of A. cryaerophilus.</title>
        <authorList>
            <person name="Perez-Cataluna A."/>
            <person name="Collado L."/>
            <person name="Salgado O."/>
            <person name="Lefinanco V."/>
            <person name="Figueras M.J."/>
        </authorList>
    </citation>
    <scope>NUCLEOTIDE SEQUENCE [LARGE SCALE GENOMIC DNA]</scope>
    <source>
        <strain evidence="1 2">LMG 9861</strain>
    </source>
</reference>
<gene>
    <name evidence="1" type="ORF">CJ669_08765</name>
</gene>
<dbReference type="InterPro" id="IPR011009">
    <property type="entry name" value="Kinase-like_dom_sf"/>
</dbReference>
<dbReference type="Proteomes" id="UP000239065">
    <property type="component" value="Unassembled WGS sequence"/>
</dbReference>
<sequence>MENYKIEIDKDSICFQEFLLNIKDFFKQNSNIIHKARNELKVIEYKDIQTVVKAFRVPNFINQIVYAYFRDSKAKKSYKNAIKLRNLNINTPKPIGYIEFYRNFLFKESFFISEKLDYLFTIREPLRNNNLKDREEIIKKFVAFTYNLHKNCVYHKDYSAGNILVFKNDKNEYDFSLVDINRMEFKAIDLELGLDNFAKLWLDDDSLNIIAKEYAKLVNINEEKSINILKNCDIKLKSFVEFKRKIRGKN</sequence>
<dbReference type="RefSeq" id="WP_105909600.1">
    <property type="nucleotide sequence ID" value="NZ_NXGJ01000012.1"/>
</dbReference>
<dbReference type="PROSITE" id="PS00109">
    <property type="entry name" value="PROTEIN_KINASE_TYR"/>
    <property type="match status" value="1"/>
</dbReference>
<dbReference type="InterPro" id="IPR008266">
    <property type="entry name" value="Tyr_kinase_AS"/>
</dbReference>
<dbReference type="AlphaFoldDB" id="A0A2S9SKT8"/>
<dbReference type="EMBL" id="NXGJ01000012">
    <property type="protein sequence ID" value="PRM87197.1"/>
    <property type="molecule type" value="Genomic_DNA"/>
</dbReference>
<evidence type="ECO:0000313" key="1">
    <source>
        <dbReference type="EMBL" id="PRM87197.1"/>
    </source>
</evidence>
<organism evidence="1 2">
    <name type="scientific">Aliarcobacter cryaerophilus</name>
    <dbReference type="NCBI Taxonomy" id="28198"/>
    <lineage>
        <taxon>Bacteria</taxon>
        <taxon>Pseudomonadati</taxon>
        <taxon>Campylobacterota</taxon>
        <taxon>Epsilonproteobacteria</taxon>
        <taxon>Campylobacterales</taxon>
        <taxon>Arcobacteraceae</taxon>
        <taxon>Aliarcobacter</taxon>
    </lineage>
</organism>
<name>A0A2S9SKT8_9BACT</name>